<dbReference type="AlphaFoldDB" id="A0A6I4RAS3"/>
<proteinExistence type="predicted"/>
<evidence type="ECO:0000313" key="4">
    <source>
        <dbReference type="Proteomes" id="UP000435060"/>
    </source>
</evidence>
<sequence length="290" mass="34137">MKKAVLRSIEYIKKNINHFFVEELLQDDSDTQFKSFVELAFLYNLLSQRQIDLHHLEFIERFLKSKLSDTNQQGLLIKLVENNTHNLPGLLILEEFAQRKSLNIFKNYLTRLIEIEKIDSQIEKVPFRMMDLKYSISKIGLNDNLDSYNNLFHQTVLGKKLPRFYYTPNAMYSLTHTIFYISDLGSSYYLDNSPMDYVDLLTSLIGDRIIEKDLDILAELLLSVLFLKIDTDISEIIDYSIQFIIQNQNKNGSFPAPIEYQYNTDYEEFRNNYHTTLVCLGVLLCYQDKI</sequence>
<dbReference type="InterPro" id="IPR054190">
    <property type="entry name" value="DUF6895"/>
</dbReference>
<name>A0A6I4RAS3_9STRE</name>
<dbReference type="EMBL" id="WLCG01000002">
    <property type="protein sequence ID" value="MTB63786.1"/>
    <property type="molecule type" value="Genomic_DNA"/>
</dbReference>
<keyword evidence="4" id="KW-1185">Reference proteome</keyword>
<comment type="caution">
    <text evidence="3">The sequence shown here is derived from an EMBL/GenBank/DDBJ whole genome shotgun (WGS) entry which is preliminary data.</text>
</comment>
<protein>
    <recommendedName>
        <fullName evidence="1">DUF6895 domain-containing protein</fullName>
    </recommendedName>
</protein>
<dbReference type="EMBL" id="WUBJ01000002">
    <property type="protein sequence ID" value="MWV55768.1"/>
    <property type="molecule type" value="Genomic_DNA"/>
</dbReference>
<evidence type="ECO:0000313" key="5">
    <source>
        <dbReference type="Proteomes" id="UP000435423"/>
    </source>
</evidence>
<dbReference type="RefSeq" id="WP_154607799.1">
    <property type="nucleotide sequence ID" value="NZ_CP072115.1"/>
</dbReference>
<reference evidence="2 4" key="2">
    <citation type="submission" date="2019-11" db="EMBL/GenBank/DDBJ databases">
        <title>Streptococcis sp. isolated from the respiratory tract of Marmot.</title>
        <authorList>
            <person name="Zhang G."/>
        </authorList>
    </citation>
    <scope>NUCLEOTIDE SEQUENCE [LARGE SCALE GENOMIC DNA]</scope>
    <source>
        <strain evidence="2">Zg-86</strain>
        <strain evidence="4">zg-86</strain>
    </source>
</reference>
<reference evidence="3 5" key="1">
    <citation type="submission" date="2019-10" db="EMBL/GenBank/DDBJ databases">
        <title>Streptococcis sp, isolated from the respiratory tract of Marmot.</title>
        <authorList>
            <person name="Zhang G."/>
        </authorList>
    </citation>
    <scope>NUCLEOTIDE SEQUENCE [LARGE SCALE GENOMIC DNA]</scope>
    <source>
        <strain evidence="5">zg-70</strain>
        <strain evidence="3">Zg-70</strain>
    </source>
</reference>
<dbReference type="Proteomes" id="UP000435060">
    <property type="component" value="Unassembled WGS sequence"/>
</dbReference>
<evidence type="ECO:0000313" key="2">
    <source>
        <dbReference type="EMBL" id="MTB63786.1"/>
    </source>
</evidence>
<evidence type="ECO:0000259" key="1">
    <source>
        <dbReference type="Pfam" id="PF21836"/>
    </source>
</evidence>
<evidence type="ECO:0000313" key="3">
    <source>
        <dbReference type="EMBL" id="MWV55768.1"/>
    </source>
</evidence>
<accession>A0A6I4RAS3</accession>
<feature type="domain" description="DUF6895" evidence="1">
    <location>
        <begin position="7"/>
        <end position="281"/>
    </location>
</feature>
<dbReference type="Proteomes" id="UP000435423">
    <property type="component" value="Unassembled WGS sequence"/>
</dbReference>
<gene>
    <name evidence="2" type="ORF">GGG87_02005</name>
    <name evidence="3" type="ORF">GGH11_02010</name>
</gene>
<organism evidence="3 5">
    <name type="scientific">Streptococcus zhangguiae</name>
    <dbReference type="NCBI Taxonomy" id="2664091"/>
    <lineage>
        <taxon>Bacteria</taxon>
        <taxon>Bacillati</taxon>
        <taxon>Bacillota</taxon>
        <taxon>Bacilli</taxon>
        <taxon>Lactobacillales</taxon>
        <taxon>Streptococcaceae</taxon>
        <taxon>Streptococcus</taxon>
    </lineage>
</organism>
<dbReference type="Pfam" id="PF21836">
    <property type="entry name" value="DUF6895"/>
    <property type="match status" value="1"/>
</dbReference>